<organism evidence="11 12">
    <name type="scientific">Daldinia eschscholtzii</name>
    <dbReference type="NCBI Taxonomy" id="292717"/>
    <lineage>
        <taxon>Eukaryota</taxon>
        <taxon>Fungi</taxon>
        <taxon>Dikarya</taxon>
        <taxon>Ascomycota</taxon>
        <taxon>Pezizomycotina</taxon>
        <taxon>Sordariomycetes</taxon>
        <taxon>Xylariomycetidae</taxon>
        <taxon>Xylariales</taxon>
        <taxon>Hypoxylaceae</taxon>
        <taxon>Daldinia</taxon>
    </lineage>
</organism>
<keyword evidence="4" id="KW-0677">Repeat</keyword>
<dbReference type="InterPro" id="IPR047544">
    <property type="entry name" value="RING-HC_RBR_RNF216"/>
</dbReference>
<evidence type="ECO:0000256" key="9">
    <source>
        <dbReference type="SAM" id="MobiDB-lite"/>
    </source>
</evidence>
<keyword evidence="12" id="KW-1185">Reference proteome</keyword>
<dbReference type="InterPro" id="IPR047545">
    <property type="entry name" value="BRcat_RBR_RNF216"/>
</dbReference>
<name>A0AAX6M7F9_9PEZI</name>
<gene>
    <name evidence="11" type="ORF">Daesc_010378</name>
</gene>
<reference evidence="11 12" key="1">
    <citation type="journal article" date="2024" name="Front Chem Biol">
        <title>Unveiling the potential of Daldinia eschscholtzii MFLUCC 19-0629 through bioactivity and bioinformatics studies for enhanced sustainable agriculture production.</title>
        <authorList>
            <person name="Brooks S."/>
            <person name="Weaver J.A."/>
            <person name="Klomchit A."/>
            <person name="Alharthi S.A."/>
            <person name="Onlamun T."/>
            <person name="Nurani R."/>
            <person name="Vong T.K."/>
            <person name="Alberti F."/>
            <person name="Greco C."/>
        </authorList>
    </citation>
    <scope>NUCLEOTIDE SEQUENCE [LARGE SCALE GENOMIC DNA]</scope>
    <source>
        <strain evidence="11">MFLUCC 19-0629</strain>
    </source>
</reference>
<feature type="region of interest" description="Disordered" evidence="9">
    <location>
        <begin position="113"/>
        <end position="133"/>
    </location>
</feature>
<feature type="compositionally biased region" description="Acidic residues" evidence="9">
    <location>
        <begin position="115"/>
        <end position="130"/>
    </location>
</feature>
<dbReference type="PANTHER" id="PTHR22770">
    <property type="entry name" value="UBIQUITIN CONJUGATING ENZYME 7 INTERACTING PROTEIN-RELATED"/>
    <property type="match status" value="1"/>
</dbReference>
<feature type="compositionally biased region" description="Basic and acidic residues" evidence="9">
    <location>
        <begin position="36"/>
        <end position="50"/>
    </location>
</feature>
<feature type="domain" description="RING-type" evidence="10">
    <location>
        <begin position="293"/>
        <end position="514"/>
    </location>
</feature>
<protein>
    <recommendedName>
        <fullName evidence="10">RING-type domain-containing protein</fullName>
    </recommendedName>
</protein>
<keyword evidence="8" id="KW-0175">Coiled coil</keyword>
<keyword evidence="5" id="KW-0863">Zinc-finger</keyword>
<evidence type="ECO:0000256" key="2">
    <source>
        <dbReference type="ARBA" id="ARBA00022679"/>
    </source>
</evidence>
<dbReference type="CDD" id="cd20339">
    <property type="entry name" value="BRcat_RBR_RNF216"/>
    <property type="match status" value="1"/>
</dbReference>
<evidence type="ECO:0000259" key="10">
    <source>
        <dbReference type="PROSITE" id="PS51873"/>
    </source>
</evidence>
<dbReference type="CDD" id="cd20353">
    <property type="entry name" value="Rcat_RBR_RNF216"/>
    <property type="match status" value="1"/>
</dbReference>
<feature type="region of interest" description="Disordered" evidence="9">
    <location>
        <begin position="29"/>
        <end position="50"/>
    </location>
</feature>
<dbReference type="SUPFAM" id="SSF57850">
    <property type="entry name" value="RING/U-box"/>
    <property type="match status" value="1"/>
</dbReference>
<dbReference type="AlphaFoldDB" id="A0AAX6M7F9"/>
<evidence type="ECO:0000256" key="3">
    <source>
        <dbReference type="ARBA" id="ARBA00022723"/>
    </source>
</evidence>
<dbReference type="PANTHER" id="PTHR22770:SF47">
    <property type="entry name" value="E3 UBIQUITIN-PROTEIN LIGASE RNF216"/>
    <property type="match status" value="1"/>
</dbReference>
<accession>A0AAX6M7F9</accession>
<evidence type="ECO:0000313" key="12">
    <source>
        <dbReference type="Proteomes" id="UP001369815"/>
    </source>
</evidence>
<comment type="caution">
    <text evidence="11">The sequence shown here is derived from an EMBL/GenBank/DDBJ whole genome shotgun (WGS) entry which is preliminary data.</text>
</comment>
<dbReference type="Proteomes" id="UP001369815">
    <property type="component" value="Unassembled WGS sequence"/>
</dbReference>
<dbReference type="InterPro" id="IPR051628">
    <property type="entry name" value="LUBAC_E3_Ligases"/>
</dbReference>
<evidence type="ECO:0000256" key="8">
    <source>
        <dbReference type="SAM" id="Coils"/>
    </source>
</evidence>
<feature type="coiled-coil region" evidence="8">
    <location>
        <begin position="247"/>
        <end position="284"/>
    </location>
</feature>
<dbReference type="Pfam" id="PF26200">
    <property type="entry name" value="Rcat_RNF216"/>
    <property type="match status" value="1"/>
</dbReference>
<sequence length="748" mass="84282">MADKQNPIIIDDDDSEASWLEQEIDIDSFPDVMGPIDHRPGIDDPPGSKDLVDLPEDSEAVSSLATKNACKDHVKSVFSDICLTYLDEIAAENDYNPDVTIVQPRDLKRKRTDWDNSDVENDEDDDEEGKEAENGIITTTKRNLELVKYFSGTVSHSSYVEMARNLLASEYVKVLGVMLTDLRFPKVPMPTIRTLLRANRGSIFETYTKIDEAIRNWNNVSPPWVEKQRPSRTLPSFSPDCINTLDLTQYTNEQQAAIAELRAARELKAIKDAETARKAEEEENFAHAKSIGEVVECGCCFDEFPLNRMIHCNGENCHWFCRNCMRLQAETNVGVSKYEITCMSTDGCAAGFSTDQKKQFLNKKLRVALERLEQEAALRMAGIENLENCPFCPYAAECPPIEIDKEFTCVNPGCEKVSCRLCHKETHIPKTCAEASKDQGLDARHVVEEAMSEALIRRCNECQTPYLKLNGCNKIYCTKCSNIQCYVCRQTIADYGHFDDVRRGGKSGQCPLFDKTEERHQQEVQQAEENIRQKMLKDHADITEDTLKINLSEQVLQDDQKRKKESLQQHPHPNLFANVLDVNNGINRAARQYHQPIQPGANRVPGGPQARNRAVRAVIPMLPVPNQQGQQLPPIQQQLPGLGARAPPQGMVAAGHVPGGMAPVAPMGPPLGAPQAQQEAIQQRMEHLFRLAPIRQQGPPVLQNRVLNDPPQERPAERVDPLYHPVNRRNEFPNLQNANGFNFRRWGF</sequence>
<evidence type="ECO:0000256" key="5">
    <source>
        <dbReference type="ARBA" id="ARBA00022771"/>
    </source>
</evidence>
<comment type="pathway">
    <text evidence="1">Protein modification; protein ubiquitination.</text>
</comment>
<dbReference type="InterPro" id="IPR047546">
    <property type="entry name" value="Rcat_RBR_RNF216"/>
</dbReference>
<dbReference type="Gene3D" id="1.20.120.1750">
    <property type="match status" value="1"/>
</dbReference>
<keyword evidence="6" id="KW-0833">Ubl conjugation pathway</keyword>
<dbReference type="EMBL" id="JBANMG010000010">
    <property type="protein sequence ID" value="KAK6948608.1"/>
    <property type="molecule type" value="Genomic_DNA"/>
</dbReference>
<proteinExistence type="predicted"/>
<evidence type="ECO:0000313" key="11">
    <source>
        <dbReference type="EMBL" id="KAK6948608.1"/>
    </source>
</evidence>
<evidence type="ECO:0000256" key="7">
    <source>
        <dbReference type="ARBA" id="ARBA00022833"/>
    </source>
</evidence>
<dbReference type="GO" id="GO:0016740">
    <property type="term" value="F:transferase activity"/>
    <property type="evidence" value="ECO:0007669"/>
    <property type="project" value="UniProtKB-KW"/>
</dbReference>
<evidence type="ECO:0000256" key="4">
    <source>
        <dbReference type="ARBA" id="ARBA00022737"/>
    </source>
</evidence>
<dbReference type="GO" id="GO:0008270">
    <property type="term" value="F:zinc ion binding"/>
    <property type="evidence" value="ECO:0007669"/>
    <property type="project" value="UniProtKB-KW"/>
</dbReference>
<evidence type="ECO:0000256" key="6">
    <source>
        <dbReference type="ARBA" id="ARBA00022786"/>
    </source>
</evidence>
<dbReference type="InterPro" id="IPR044066">
    <property type="entry name" value="TRIAD_supradom"/>
</dbReference>
<dbReference type="CDD" id="cd16630">
    <property type="entry name" value="RING-HC_RBR_RNF216"/>
    <property type="match status" value="1"/>
</dbReference>
<dbReference type="PROSITE" id="PS51873">
    <property type="entry name" value="TRIAD"/>
    <property type="match status" value="1"/>
</dbReference>
<evidence type="ECO:0000256" key="1">
    <source>
        <dbReference type="ARBA" id="ARBA00004906"/>
    </source>
</evidence>
<keyword evidence="3" id="KW-0479">Metal-binding</keyword>
<keyword evidence="7" id="KW-0862">Zinc</keyword>
<keyword evidence="2" id="KW-0808">Transferase</keyword>